<keyword evidence="6 9" id="KW-0238">DNA-binding</keyword>
<feature type="active site" evidence="9">
    <location>
        <position position="253"/>
    </location>
</feature>
<evidence type="ECO:0000256" key="5">
    <source>
        <dbReference type="ARBA" id="ARBA00022908"/>
    </source>
</evidence>
<evidence type="ECO:0000259" key="10">
    <source>
        <dbReference type="PROSITE" id="PS51898"/>
    </source>
</evidence>
<organism evidence="12">
    <name type="scientific">Desulfomonile tiedjei</name>
    <dbReference type="NCBI Taxonomy" id="2358"/>
    <lineage>
        <taxon>Bacteria</taxon>
        <taxon>Pseudomonadati</taxon>
        <taxon>Thermodesulfobacteriota</taxon>
        <taxon>Desulfomonilia</taxon>
        <taxon>Desulfomonilales</taxon>
        <taxon>Desulfomonilaceae</taxon>
        <taxon>Desulfomonile</taxon>
    </lineage>
</organism>
<feature type="domain" description="Core-binding (CB)" evidence="11">
    <location>
        <begin position="1"/>
        <end position="71"/>
    </location>
</feature>
<dbReference type="AlphaFoldDB" id="A0A7C4AQY5"/>
<dbReference type="PROSITE" id="PS51900">
    <property type="entry name" value="CB"/>
    <property type="match status" value="1"/>
</dbReference>
<name>A0A7C4AQY5_9BACT</name>
<evidence type="ECO:0000256" key="3">
    <source>
        <dbReference type="ARBA" id="ARBA00022618"/>
    </source>
</evidence>
<evidence type="ECO:0000259" key="11">
    <source>
        <dbReference type="PROSITE" id="PS51900"/>
    </source>
</evidence>
<dbReference type="GO" id="GO:0009037">
    <property type="term" value="F:tyrosine-based site-specific recombinase activity"/>
    <property type="evidence" value="ECO:0007669"/>
    <property type="project" value="UniProtKB-UniRule"/>
</dbReference>
<dbReference type="InterPro" id="IPR023009">
    <property type="entry name" value="Tyrosine_recombinase_XerC/XerD"/>
</dbReference>
<accession>A0A7C4AQY5</accession>
<dbReference type="InterPro" id="IPR044068">
    <property type="entry name" value="CB"/>
</dbReference>
<dbReference type="SUPFAM" id="SSF56349">
    <property type="entry name" value="DNA breaking-rejoining enzymes"/>
    <property type="match status" value="1"/>
</dbReference>
<proteinExistence type="inferred from homology"/>
<feature type="active site" evidence="9">
    <location>
        <position position="129"/>
    </location>
</feature>
<dbReference type="Pfam" id="PF00589">
    <property type="entry name" value="Phage_integrase"/>
    <property type="match status" value="1"/>
</dbReference>
<dbReference type="InterPro" id="IPR050090">
    <property type="entry name" value="Tyrosine_recombinase_XerCD"/>
</dbReference>
<keyword evidence="8 9" id="KW-0131">Cell cycle</keyword>
<dbReference type="PANTHER" id="PTHR30349">
    <property type="entry name" value="PHAGE INTEGRASE-RELATED"/>
    <property type="match status" value="1"/>
</dbReference>
<evidence type="ECO:0000256" key="6">
    <source>
        <dbReference type="ARBA" id="ARBA00023125"/>
    </source>
</evidence>
<feature type="domain" description="Tyr recombinase" evidence="10">
    <location>
        <begin position="92"/>
        <end position="275"/>
    </location>
</feature>
<dbReference type="PANTHER" id="PTHR30349:SF77">
    <property type="entry name" value="TYROSINE RECOMBINASE XERC"/>
    <property type="match status" value="1"/>
</dbReference>
<dbReference type="HAMAP" id="MF_01808">
    <property type="entry name" value="Recomb_XerC_XerD"/>
    <property type="match status" value="1"/>
</dbReference>
<dbReference type="InterPro" id="IPR011010">
    <property type="entry name" value="DNA_brk_join_enz"/>
</dbReference>
<evidence type="ECO:0000256" key="4">
    <source>
        <dbReference type="ARBA" id="ARBA00022829"/>
    </source>
</evidence>
<keyword evidence="2 9" id="KW-0963">Cytoplasm</keyword>
<dbReference type="InterPro" id="IPR010998">
    <property type="entry name" value="Integrase_recombinase_N"/>
</dbReference>
<gene>
    <name evidence="9" type="primary">xerC</name>
    <name evidence="12" type="ORF">ENV54_03800</name>
</gene>
<evidence type="ECO:0000256" key="8">
    <source>
        <dbReference type="ARBA" id="ARBA00023306"/>
    </source>
</evidence>
<protein>
    <recommendedName>
        <fullName evidence="9">Tyrosine recombinase XerC</fullName>
    </recommendedName>
</protein>
<dbReference type="GO" id="GO:0051301">
    <property type="term" value="P:cell division"/>
    <property type="evidence" value="ECO:0007669"/>
    <property type="project" value="UniProtKB-KW"/>
</dbReference>
<comment type="similarity">
    <text evidence="9">Belongs to the 'phage' integrase family. XerC subfamily.</text>
</comment>
<feature type="active site" evidence="9">
    <location>
        <position position="153"/>
    </location>
</feature>
<evidence type="ECO:0000256" key="7">
    <source>
        <dbReference type="ARBA" id="ARBA00023172"/>
    </source>
</evidence>
<dbReference type="CDD" id="cd00798">
    <property type="entry name" value="INT_XerDC_C"/>
    <property type="match status" value="1"/>
</dbReference>
<dbReference type="GO" id="GO:0007059">
    <property type="term" value="P:chromosome segregation"/>
    <property type="evidence" value="ECO:0007669"/>
    <property type="project" value="UniProtKB-UniRule"/>
</dbReference>
<dbReference type="InterPro" id="IPR002104">
    <property type="entry name" value="Integrase_catalytic"/>
</dbReference>
<comment type="caution">
    <text evidence="12">The sequence shown here is derived from an EMBL/GenBank/DDBJ whole genome shotgun (WGS) entry which is preliminary data.</text>
</comment>
<feature type="active site" description="O-(3'-phospho-DNA)-tyrosine intermediate" evidence="9">
    <location>
        <position position="262"/>
    </location>
</feature>
<keyword evidence="4 9" id="KW-0159">Chromosome partition</keyword>
<reference evidence="12" key="1">
    <citation type="journal article" date="2020" name="mSystems">
        <title>Genome- and Community-Level Interaction Insights into Carbon Utilization and Element Cycling Functions of Hydrothermarchaeota in Hydrothermal Sediment.</title>
        <authorList>
            <person name="Zhou Z."/>
            <person name="Liu Y."/>
            <person name="Xu W."/>
            <person name="Pan J."/>
            <person name="Luo Z.H."/>
            <person name="Li M."/>
        </authorList>
    </citation>
    <scope>NUCLEOTIDE SEQUENCE [LARGE SCALE GENOMIC DNA]</scope>
    <source>
        <strain evidence="12">SpSt-769</strain>
    </source>
</reference>
<feature type="active site" evidence="9">
    <location>
        <position position="227"/>
    </location>
</feature>
<keyword evidence="5 9" id="KW-0229">DNA integration</keyword>
<keyword evidence="3 9" id="KW-0132">Cell division</keyword>
<comment type="function">
    <text evidence="9">Site-specific tyrosine recombinase, which acts by catalyzing the cutting and rejoining of the recombining DNA molecules. The XerC-XerD complex is essential to convert dimers of the bacterial chromosome into monomers to permit their segregation at cell division. It also contributes to the segregational stability of plasmids.</text>
</comment>
<evidence type="ECO:0000256" key="1">
    <source>
        <dbReference type="ARBA" id="ARBA00004496"/>
    </source>
</evidence>
<dbReference type="Pfam" id="PF02899">
    <property type="entry name" value="Phage_int_SAM_1"/>
    <property type="match status" value="1"/>
</dbReference>
<comment type="subcellular location">
    <subcellularLocation>
        <location evidence="1 9">Cytoplasm</location>
    </subcellularLocation>
</comment>
<sequence length="288" mass="32531">MRSPETCRAYRADLEDFQRFVAGVDPGALSDISRIDAMLIREFLADRFVHLTKESLARKVACIRSFFKFLLREEIVQNNPAAAIRPPKRSRPLPRALSVDDMDRFFRRNPGMSKRDAAIFELLYSSGLRVGELTSLKLQDIDLENGWVRVMGKGRKERYVPVGSRATAAVEEYLSVRMAGRAGGSIRTYTDKLFLNARGGPLSSRSIRRILKTRLLDAGLSLDASPHSFRHSFATHMLHGGADLRSIQEMMGHSSLSTTQRYTKVDLAKLMDVYDKAHPRSGFHKDET</sequence>
<dbReference type="GO" id="GO:0005737">
    <property type="term" value="C:cytoplasm"/>
    <property type="evidence" value="ECO:0007669"/>
    <property type="project" value="UniProtKB-SubCell"/>
</dbReference>
<comment type="subunit">
    <text evidence="9">Forms a cyclic heterotetrameric complex composed of two molecules of XerC and two molecules of XerD.</text>
</comment>
<dbReference type="InterPro" id="IPR013762">
    <property type="entry name" value="Integrase-like_cat_sf"/>
</dbReference>
<evidence type="ECO:0000256" key="2">
    <source>
        <dbReference type="ARBA" id="ARBA00022490"/>
    </source>
</evidence>
<feature type="active site" evidence="9">
    <location>
        <position position="230"/>
    </location>
</feature>
<dbReference type="GO" id="GO:0003677">
    <property type="term" value="F:DNA binding"/>
    <property type="evidence" value="ECO:0007669"/>
    <property type="project" value="UniProtKB-UniRule"/>
</dbReference>
<dbReference type="Gene3D" id="1.10.150.130">
    <property type="match status" value="1"/>
</dbReference>
<dbReference type="Gene3D" id="1.10.443.10">
    <property type="entry name" value="Intergrase catalytic core"/>
    <property type="match status" value="1"/>
</dbReference>
<dbReference type="EMBL" id="DTGT01000118">
    <property type="protein sequence ID" value="HGH60406.1"/>
    <property type="molecule type" value="Genomic_DNA"/>
</dbReference>
<evidence type="ECO:0000256" key="9">
    <source>
        <dbReference type="HAMAP-Rule" id="MF_01808"/>
    </source>
</evidence>
<dbReference type="GO" id="GO:0006313">
    <property type="term" value="P:DNA transposition"/>
    <property type="evidence" value="ECO:0007669"/>
    <property type="project" value="UniProtKB-UniRule"/>
</dbReference>
<dbReference type="InterPro" id="IPR004107">
    <property type="entry name" value="Integrase_SAM-like_N"/>
</dbReference>
<keyword evidence="7 9" id="KW-0233">DNA recombination</keyword>
<evidence type="ECO:0000313" key="12">
    <source>
        <dbReference type="EMBL" id="HGH60406.1"/>
    </source>
</evidence>
<dbReference type="PROSITE" id="PS51898">
    <property type="entry name" value="TYR_RECOMBINASE"/>
    <property type="match status" value="1"/>
</dbReference>